<feature type="region of interest" description="Disordered" evidence="1">
    <location>
        <begin position="29"/>
        <end position="53"/>
    </location>
</feature>
<evidence type="ECO:0000313" key="3">
    <source>
        <dbReference type="Proteomes" id="UP000823775"/>
    </source>
</evidence>
<keyword evidence="3" id="KW-1185">Reference proteome</keyword>
<name>A0ABS8UX44_DATST</name>
<feature type="non-terminal residue" evidence="2">
    <location>
        <position position="1"/>
    </location>
</feature>
<feature type="compositionally biased region" description="Acidic residues" evidence="1">
    <location>
        <begin position="42"/>
        <end position="53"/>
    </location>
</feature>
<proteinExistence type="predicted"/>
<protein>
    <submittedName>
        <fullName evidence="2">Uncharacterized protein</fullName>
    </submittedName>
</protein>
<comment type="caution">
    <text evidence="2">The sequence shown here is derived from an EMBL/GenBank/DDBJ whole genome shotgun (WGS) entry which is preliminary data.</text>
</comment>
<evidence type="ECO:0000313" key="2">
    <source>
        <dbReference type="EMBL" id="MCD9638588.1"/>
    </source>
</evidence>
<evidence type="ECO:0000256" key="1">
    <source>
        <dbReference type="SAM" id="MobiDB-lite"/>
    </source>
</evidence>
<organism evidence="2 3">
    <name type="scientific">Datura stramonium</name>
    <name type="common">Jimsonweed</name>
    <name type="synonym">Common thornapple</name>
    <dbReference type="NCBI Taxonomy" id="4076"/>
    <lineage>
        <taxon>Eukaryota</taxon>
        <taxon>Viridiplantae</taxon>
        <taxon>Streptophyta</taxon>
        <taxon>Embryophyta</taxon>
        <taxon>Tracheophyta</taxon>
        <taxon>Spermatophyta</taxon>
        <taxon>Magnoliopsida</taxon>
        <taxon>eudicotyledons</taxon>
        <taxon>Gunneridae</taxon>
        <taxon>Pentapetalae</taxon>
        <taxon>asterids</taxon>
        <taxon>lamiids</taxon>
        <taxon>Solanales</taxon>
        <taxon>Solanaceae</taxon>
        <taxon>Solanoideae</taxon>
        <taxon>Datureae</taxon>
        <taxon>Datura</taxon>
    </lineage>
</organism>
<dbReference type="Proteomes" id="UP000823775">
    <property type="component" value="Unassembled WGS sequence"/>
</dbReference>
<feature type="non-terminal residue" evidence="2">
    <location>
        <position position="53"/>
    </location>
</feature>
<sequence length="53" mass="5689">FGLLRGDESGDDSLVVLMVHHMESRDSTVGLVGMTEGTNESLDPDEESLEGPQ</sequence>
<dbReference type="EMBL" id="JACEIK010002737">
    <property type="protein sequence ID" value="MCD9638588.1"/>
    <property type="molecule type" value="Genomic_DNA"/>
</dbReference>
<accession>A0ABS8UX44</accession>
<gene>
    <name evidence="2" type="ORF">HAX54_022648</name>
</gene>
<reference evidence="2 3" key="1">
    <citation type="journal article" date="2021" name="BMC Genomics">
        <title>Datura genome reveals duplications of psychoactive alkaloid biosynthetic genes and high mutation rate following tissue culture.</title>
        <authorList>
            <person name="Rajewski A."/>
            <person name="Carter-House D."/>
            <person name="Stajich J."/>
            <person name="Litt A."/>
        </authorList>
    </citation>
    <scope>NUCLEOTIDE SEQUENCE [LARGE SCALE GENOMIC DNA]</scope>
    <source>
        <strain evidence="2">AR-01</strain>
    </source>
</reference>